<sequence>MHKRLLSVVFLTAALIAPLGAQPALQKPGSKSVTGITGGTYSVDPAHTLVSWTVDHFGFSPYTGIFGNVTGTLVLDPKNPAAARVDVSIPVAEVTTANKDLTGHLLRAAKEAGAKPDFFGPNPAPARFVSTGVKVLGNQRAMISGNLMLNGVTKPVVLAASFYGAGKAPAMMGGAENVGFTARATIKRSDFGLTFIIPLVSDEVTLDIAAAFKK</sequence>
<dbReference type="PANTHER" id="PTHR34406:SF1">
    <property type="entry name" value="PROTEIN YCEI"/>
    <property type="match status" value="1"/>
</dbReference>
<dbReference type="Pfam" id="PF04264">
    <property type="entry name" value="YceI"/>
    <property type="match status" value="1"/>
</dbReference>
<evidence type="ECO:0000256" key="1">
    <source>
        <dbReference type="SAM" id="SignalP"/>
    </source>
</evidence>
<accession>A0A2N0I201</accession>
<name>A0A2N0I201_9SPHN</name>
<evidence type="ECO:0000259" key="2">
    <source>
        <dbReference type="SMART" id="SM00867"/>
    </source>
</evidence>
<proteinExistence type="predicted"/>
<organism evidence="3 4">
    <name type="scientific">Novosphingobium kunmingense</name>
    <dbReference type="NCBI Taxonomy" id="1211806"/>
    <lineage>
        <taxon>Bacteria</taxon>
        <taxon>Pseudomonadati</taxon>
        <taxon>Pseudomonadota</taxon>
        <taxon>Alphaproteobacteria</taxon>
        <taxon>Sphingomonadales</taxon>
        <taxon>Sphingomonadaceae</taxon>
        <taxon>Novosphingobium</taxon>
    </lineage>
</organism>
<dbReference type="RefSeq" id="WP_100865673.1">
    <property type="nucleotide sequence ID" value="NZ_PHUF01000002.1"/>
</dbReference>
<dbReference type="EMBL" id="PHUF01000002">
    <property type="protein sequence ID" value="PKB25213.1"/>
    <property type="molecule type" value="Genomic_DNA"/>
</dbReference>
<dbReference type="Proteomes" id="UP000232587">
    <property type="component" value="Unassembled WGS sequence"/>
</dbReference>
<comment type="caution">
    <text evidence="3">The sequence shown here is derived from an EMBL/GenBank/DDBJ whole genome shotgun (WGS) entry which is preliminary data.</text>
</comment>
<protein>
    <submittedName>
        <fullName evidence="3">Polyisoprenoid-binding protein YceI</fullName>
    </submittedName>
</protein>
<keyword evidence="1" id="KW-0732">Signal</keyword>
<keyword evidence="4" id="KW-1185">Reference proteome</keyword>
<feature type="signal peptide" evidence="1">
    <location>
        <begin position="1"/>
        <end position="21"/>
    </location>
</feature>
<dbReference type="InterPro" id="IPR007372">
    <property type="entry name" value="Lipid/polyisoprenoid-bd_YceI"/>
</dbReference>
<dbReference type="Gene3D" id="2.40.128.110">
    <property type="entry name" value="Lipid/polyisoprenoid-binding, YceI-like"/>
    <property type="match status" value="1"/>
</dbReference>
<dbReference type="OrthoDB" id="9811006at2"/>
<dbReference type="PANTHER" id="PTHR34406">
    <property type="entry name" value="PROTEIN YCEI"/>
    <property type="match status" value="1"/>
</dbReference>
<gene>
    <name evidence="3" type="ORF">B0I00_0406</name>
</gene>
<evidence type="ECO:0000313" key="4">
    <source>
        <dbReference type="Proteomes" id="UP000232587"/>
    </source>
</evidence>
<dbReference type="SUPFAM" id="SSF101874">
    <property type="entry name" value="YceI-like"/>
    <property type="match status" value="1"/>
</dbReference>
<feature type="domain" description="Lipid/polyisoprenoid-binding YceI-like" evidence="2">
    <location>
        <begin position="40"/>
        <end position="213"/>
    </location>
</feature>
<feature type="chain" id="PRO_5014877295" evidence="1">
    <location>
        <begin position="22"/>
        <end position="214"/>
    </location>
</feature>
<dbReference type="AlphaFoldDB" id="A0A2N0I201"/>
<evidence type="ECO:0000313" key="3">
    <source>
        <dbReference type="EMBL" id="PKB25213.1"/>
    </source>
</evidence>
<reference evidence="3 4" key="1">
    <citation type="submission" date="2017-11" db="EMBL/GenBank/DDBJ databases">
        <title>Genomic Encyclopedia of Type Strains, Phase III (KMG-III): the genomes of soil and plant-associated and newly described type strains.</title>
        <authorList>
            <person name="Whitman W."/>
        </authorList>
    </citation>
    <scope>NUCLEOTIDE SEQUENCE [LARGE SCALE GENOMIC DNA]</scope>
    <source>
        <strain evidence="3 4">CGMCC 1.12274</strain>
    </source>
</reference>
<dbReference type="InterPro" id="IPR036761">
    <property type="entry name" value="TTHA0802/YceI-like_sf"/>
</dbReference>
<dbReference type="SMART" id="SM00867">
    <property type="entry name" value="YceI"/>
    <property type="match status" value="1"/>
</dbReference>